<feature type="domain" description="FAD dependent oxidoreductase" evidence="2">
    <location>
        <begin position="1"/>
        <end position="212"/>
    </location>
</feature>
<name>A0A2N5X7V1_9GAMM</name>
<gene>
    <name evidence="3" type="ORF">C0039_00060</name>
</gene>
<evidence type="ECO:0000259" key="2">
    <source>
        <dbReference type="Pfam" id="PF01266"/>
    </source>
</evidence>
<keyword evidence="4" id="KW-1185">Reference proteome</keyword>
<accession>A0A2N5X7V1</accession>
<dbReference type="Gene3D" id="3.50.50.60">
    <property type="entry name" value="FAD/NAD(P)-binding domain"/>
    <property type="match status" value="1"/>
</dbReference>
<dbReference type="InterPro" id="IPR036188">
    <property type="entry name" value="FAD/NAD-bd_sf"/>
</dbReference>
<dbReference type="OrthoDB" id="18526at2"/>
<organism evidence="3 4">
    <name type="scientific">Pseudohalioglobus lutimaris</name>
    <dbReference type="NCBI Taxonomy" id="1737061"/>
    <lineage>
        <taxon>Bacteria</taxon>
        <taxon>Pseudomonadati</taxon>
        <taxon>Pseudomonadota</taxon>
        <taxon>Gammaproteobacteria</taxon>
        <taxon>Cellvibrionales</taxon>
        <taxon>Halieaceae</taxon>
        <taxon>Pseudohalioglobus</taxon>
    </lineage>
</organism>
<keyword evidence="1" id="KW-0560">Oxidoreductase</keyword>
<dbReference type="InterPro" id="IPR006076">
    <property type="entry name" value="FAD-dep_OxRdtase"/>
</dbReference>
<dbReference type="Pfam" id="PF01266">
    <property type="entry name" value="DAO"/>
    <property type="match status" value="1"/>
</dbReference>
<dbReference type="Proteomes" id="UP000235005">
    <property type="component" value="Unassembled WGS sequence"/>
</dbReference>
<dbReference type="EMBL" id="PKUS01000001">
    <property type="protein sequence ID" value="PLW70564.1"/>
    <property type="molecule type" value="Genomic_DNA"/>
</dbReference>
<dbReference type="GO" id="GO:0016491">
    <property type="term" value="F:oxidoreductase activity"/>
    <property type="evidence" value="ECO:0007669"/>
    <property type="project" value="UniProtKB-KW"/>
</dbReference>
<comment type="caution">
    <text evidence="3">The sequence shown here is derived from an EMBL/GenBank/DDBJ whole genome shotgun (WGS) entry which is preliminary data.</text>
</comment>
<reference evidence="3 4" key="1">
    <citation type="submission" date="2018-01" db="EMBL/GenBank/DDBJ databases">
        <title>The draft genome sequence of Halioglobus lutimaris HF004.</title>
        <authorList>
            <person name="Du Z.-J."/>
            <person name="Shi M.-J."/>
        </authorList>
    </citation>
    <scope>NUCLEOTIDE SEQUENCE [LARGE SCALE GENOMIC DNA]</scope>
    <source>
        <strain evidence="3 4">HF004</strain>
    </source>
</reference>
<proteinExistence type="predicted"/>
<dbReference type="SUPFAM" id="SSF51905">
    <property type="entry name" value="FAD/NAD(P)-binding domain"/>
    <property type="match status" value="1"/>
</dbReference>
<evidence type="ECO:0000256" key="1">
    <source>
        <dbReference type="ARBA" id="ARBA00023002"/>
    </source>
</evidence>
<sequence>MGTCTALLLARKGADVTLYEARPQILLGASRWNEGKIHLGYLYSGDASLQTAKQIITGGLQFRPLIEQIIGTTLNDITQEDDLYLVHRDSVVTPDHVNQYFGNLTRLLHDHPDKEKYWGSITSTKTERLSRVELEKLSNPEYVDAGFVSPERSVCTQSIADSLSAAVYAEPGIEVRTSSKVLGAKRFDESTGLSYLVETTSDAEKFFHVVNCLWEGRPKVDASIGVNNLSQPSLRYRCSLFVETSRQIKVPSAVICTGPFGDIKSYNPKKFYLSWYESGLVTSTTDVLNAVSPSLSDTEKGAISETTLTSIGSVIPASRRLMEASTRISVEGGWVFANGRGLLSDPNSSLHRRDQVGIHRTGNWYSVDTGKYSMAPWLALHVSHEILGN</sequence>
<protein>
    <recommendedName>
        <fullName evidence="2">FAD dependent oxidoreductase domain-containing protein</fullName>
    </recommendedName>
</protein>
<evidence type="ECO:0000313" key="4">
    <source>
        <dbReference type="Proteomes" id="UP000235005"/>
    </source>
</evidence>
<dbReference type="Gene3D" id="3.30.9.10">
    <property type="entry name" value="D-Amino Acid Oxidase, subunit A, domain 2"/>
    <property type="match status" value="1"/>
</dbReference>
<dbReference type="AlphaFoldDB" id="A0A2N5X7V1"/>
<evidence type="ECO:0000313" key="3">
    <source>
        <dbReference type="EMBL" id="PLW70564.1"/>
    </source>
</evidence>